<feature type="compositionally biased region" description="Basic and acidic residues" evidence="1">
    <location>
        <begin position="38"/>
        <end position="51"/>
    </location>
</feature>
<evidence type="ECO:0000256" key="1">
    <source>
        <dbReference type="SAM" id="MobiDB-lite"/>
    </source>
</evidence>
<proteinExistence type="predicted"/>
<accession>X0W002</accession>
<dbReference type="EMBL" id="BARS01035910">
    <property type="protein sequence ID" value="GAG23875.1"/>
    <property type="molecule type" value="Genomic_DNA"/>
</dbReference>
<sequence>TLIQELIAKIYTPLVVGQAWEMLDPASTKEIEEEEEEEKKREEKKEEEEKK</sequence>
<organism evidence="2">
    <name type="scientific">marine sediment metagenome</name>
    <dbReference type="NCBI Taxonomy" id="412755"/>
    <lineage>
        <taxon>unclassified sequences</taxon>
        <taxon>metagenomes</taxon>
        <taxon>ecological metagenomes</taxon>
    </lineage>
</organism>
<comment type="caution">
    <text evidence="2">The sequence shown here is derived from an EMBL/GenBank/DDBJ whole genome shotgun (WGS) entry which is preliminary data.</text>
</comment>
<reference evidence="2" key="1">
    <citation type="journal article" date="2014" name="Front. Microbiol.">
        <title>High frequency of phylogenetically diverse reductive dehalogenase-homologous genes in deep subseafloor sedimentary metagenomes.</title>
        <authorList>
            <person name="Kawai M."/>
            <person name="Futagami T."/>
            <person name="Toyoda A."/>
            <person name="Takaki Y."/>
            <person name="Nishi S."/>
            <person name="Hori S."/>
            <person name="Arai W."/>
            <person name="Tsubouchi T."/>
            <person name="Morono Y."/>
            <person name="Uchiyama I."/>
            <person name="Ito T."/>
            <person name="Fujiyama A."/>
            <person name="Inagaki F."/>
            <person name="Takami H."/>
        </authorList>
    </citation>
    <scope>NUCLEOTIDE SEQUENCE</scope>
    <source>
        <strain evidence="2">Expedition CK06-06</strain>
    </source>
</reference>
<gene>
    <name evidence="2" type="ORF">S01H1_55259</name>
</gene>
<feature type="region of interest" description="Disordered" evidence="1">
    <location>
        <begin position="25"/>
        <end position="51"/>
    </location>
</feature>
<name>X0W002_9ZZZZ</name>
<feature type="non-terminal residue" evidence="2">
    <location>
        <position position="1"/>
    </location>
</feature>
<evidence type="ECO:0000313" key="2">
    <source>
        <dbReference type="EMBL" id="GAG23875.1"/>
    </source>
</evidence>
<protein>
    <submittedName>
        <fullName evidence="2">Uncharacterized protein</fullName>
    </submittedName>
</protein>
<dbReference type="AlphaFoldDB" id="X0W002"/>